<accession>A0A4Y2EL26</accession>
<dbReference type="Proteomes" id="UP000499080">
    <property type="component" value="Unassembled WGS sequence"/>
</dbReference>
<evidence type="ECO:0000313" key="1">
    <source>
        <dbReference type="EMBL" id="GBM29019.1"/>
    </source>
</evidence>
<name>A0A4Y2EL26_ARAVE</name>
<evidence type="ECO:0000313" key="2">
    <source>
        <dbReference type="Proteomes" id="UP000499080"/>
    </source>
</evidence>
<proteinExistence type="predicted"/>
<organism evidence="1 2">
    <name type="scientific">Araneus ventricosus</name>
    <name type="common">Orbweaver spider</name>
    <name type="synonym">Epeira ventricosa</name>
    <dbReference type="NCBI Taxonomy" id="182803"/>
    <lineage>
        <taxon>Eukaryota</taxon>
        <taxon>Metazoa</taxon>
        <taxon>Ecdysozoa</taxon>
        <taxon>Arthropoda</taxon>
        <taxon>Chelicerata</taxon>
        <taxon>Arachnida</taxon>
        <taxon>Araneae</taxon>
        <taxon>Araneomorphae</taxon>
        <taxon>Entelegynae</taxon>
        <taxon>Araneoidea</taxon>
        <taxon>Araneidae</taxon>
        <taxon>Araneus</taxon>
    </lineage>
</organism>
<comment type="caution">
    <text evidence="1">The sequence shown here is derived from an EMBL/GenBank/DDBJ whole genome shotgun (WGS) entry which is preliminary data.</text>
</comment>
<keyword evidence="2" id="KW-1185">Reference proteome</keyword>
<sequence>MTGQDFQSFMRLFIKHTRVTKERPVQLFLDNHQSHLDLPTLVLAKETRVGYDHHRSSALRATPLLLYPLGSGTPSRWTLIDEKPPVYPLGSGTPSRRTLIGEKPQDITYPAASHPLTRGTHEWG</sequence>
<dbReference type="AlphaFoldDB" id="A0A4Y2EL26"/>
<reference evidence="1 2" key="1">
    <citation type="journal article" date="2019" name="Sci. Rep.">
        <title>Orb-weaving spider Araneus ventricosus genome elucidates the spidroin gene catalogue.</title>
        <authorList>
            <person name="Kono N."/>
            <person name="Nakamura H."/>
            <person name="Ohtoshi R."/>
            <person name="Moran D.A.P."/>
            <person name="Shinohara A."/>
            <person name="Yoshida Y."/>
            <person name="Fujiwara M."/>
            <person name="Mori M."/>
            <person name="Tomita M."/>
            <person name="Arakawa K."/>
        </authorList>
    </citation>
    <scope>NUCLEOTIDE SEQUENCE [LARGE SCALE GENOMIC DNA]</scope>
</reference>
<gene>
    <name evidence="1" type="ORF">AVEN_66423_1</name>
</gene>
<protein>
    <recommendedName>
        <fullName evidence="3">DDE-1 domain-containing protein</fullName>
    </recommendedName>
</protein>
<evidence type="ECO:0008006" key="3">
    <source>
        <dbReference type="Google" id="ProtNLM"/>
    </source>
</evidence>
<dbReference type="EMBL" id="BGPR01000625">
    <property type="protein sequence ID" value="GBM29019.1"/>
    <property type="molecule type" value="Genomic_DNA"/>
</dbReference>